<comment type="function">
    <text evidence="7">Catalyzes the ATP-dependent amidation of deamido-NAD to form NAD. Uses L-glutamine as a nitrogen source.</text>
</comment>
<feature type="binding site" evidence="7">
    <location>
        <position position="176"/>
    </location>
    <ligand>
        <name>L-glutamine</name>
        <dbReference type="ChEBI" id="CHEBI:58359"/>
    </ligand>
</feature>
<evidence type="ECO:0000256" key="2">
    <source>
        <dbReference type="ARBA" id="ARBA00007145"/>
    </source>
</evidence>
<evidence type="ECO:0000313" key="12">
    <source>
        <dbReference type="EMBL" id="NKC29558.1"/>
    </source>
</evidence>
<dbReference type="RefSeq" id="WP_168027191.1">
    <property type="nucleotide sequence ID" value="NZ_JAAVNE010000002.1"/>
</dbReference>
<dbReference type="GO" id="GO:0003952">
    <property type="term" value="F:NAD+ synthase (glutamine-hydrolyzing) activity"/>
    <property type="evidence" value="ECO:0007669"/>
    <property type="project" value="UniProtKB-EC"/>
</dbReference>
<dbReference type="Pfam" id="PF00795">
    <property type="entry name" value="CN_hydrolase"/>
    <property type="match status" value="1"/>
</dbReference>
<dbReference type="CDD" id="cd07570">
    <property type="entry name" value="GAT_Gln-NAD-synth"/>
    <property type="match status" value="1"/>
</dbReference>
<dbReference type="Pfam" id="PF02540">
    <property type="entry name" value="NAD_synthase"/>
    <property type="match status" value="1"/>
</dbReference>
<feature type="active site" description="Proton acceptor; for glutaminase activity" evidence="7">
    <location>
        <position position="45"/>
    </location>
</feature>
<feature type="binding site" evidence="7">
    <location>
        <position position="522"/>
    </location>
    <ligand>
        <name>deamido-NAD(+)</name>
        <dbReference type="ChEBI" id="CHEBI:58437"/>
        <note>ligand shared between two neighboring subunits</note>
    </ligand>
</feature>
<dbReference type="Gene3D" id="3.40.50.620">
    <property type="entry name" value="HUPs"/>
    <property type="match status" value="1"/>
</dbReference>
<evidence type="ECO:0000256" key="6">
    <source>
        <dbReference type="ARBA" id="ARBA00023027"/>
    </source>
</evidence>
<evidence type="ECO:0000313" key="13">
    <source>
        <dbReference type="Proteomes" id="UP000787635"/>
    </source>
</evidence>
<keyword evidence="4 7" id="KW-0547">Nucleotide-binding</keyword>
<dbReference type="PROSITE" id="PS50263">
    <property type="entry name" value="CN_HYDROLASE"/>
    <property type="match status" value="1"/>
</dbReference>
<comment type="pathway">
    <text evidence="1 7 8">Cofactor biosynthesis; NAD(+) biosynthesis; NAD(+) from deamido-NAD(+) (L-Gln route): step 1/1.</text>
</comment>
<keyword evidence="5 7" id="KW-0067">ATP-binding</keyword>
<keyword evidence="13" id="KW-1185">Reference proteome</keyword>
<dbReference type="EMBL" id="JAAVNE010000002">
    <property type="protein sequence ID" value="NKC29558.1"/>
    <property type="molecule type" value="Genomic_DNA"/>
</dbReference>
<dbReference type="Gene3D" id="3.60.110.10">
    <property type="entry name" value="Carbon-nitrogen hydrolase"/>
    <property type="match status" value="1"/>
</dbReference>
<dbReference type="InterPro" id="IPR014729">
    <property type="entry name" value="Rossmann-like_a/b/a_fold"/>
</dbReference>
<evidence type="ECO:0000256" key="7">
    <source>
        <dbReference type="HAMAP-Rule" id="MF_02090"/>
    </source>
</evidence>
<comment type="caution">
    <text evidence="12">The sequence shown here is derived from an EMBL/GenBank/DDBJ whole genome shotgun (WGS) entry which is preliminary data.</text>
</comment>
<comment type="similarity">
    <text evidence="9">Belongs to the NAD synthetase family.</text>
</comment>
<evidence type="ECO:0000256" key="1">
    <source>
        <dbReference type="ARBA" id="ARBA00005188"/>
    </source>
</evidence>
<dbReference type="PIRSF" id="PIRSF006630">
    <property type="entry name" value="NADS_GAT"/>
    <property type="match status" value="1"/>
</dbReference>
<reference evidence="12 13" key="1">
    <citation type="submission" date="2020-03" db="EMBL/GenBank/DDBJ databases">
        <title>Roseomonas selenitidurans sp. nov. isolated from urban soil.</title>
        <authorList>
            <person name="Liu H."/>
        </authorList>
    </citation>
    <scope>NUCLEOTIDE SEQUENCE [LARGE SCALE GENOMIC DNA]</scope>
    <source>
        <strain evidence="12 13">BU-1</strain>
    </source>
</reference>
<feature type="binding site" evidence="7">
    <location>
        <position position="374"/>
    </location>
    <ligand>
        <name>deamido-NAD(+)</name>
        <dbReference type="ChEBI" id="CHEBI:58437"/>
        <note>ligand shared between two neighboring subunits</note>
    </ligand>
</feature>
<dbReference type="InterPro" id="IPR036526">
    <property type="entry name" value="C-N_Hydrolase_sf"/>
</dbReference>
<dbReference type="NCBIfam" id="NF010588">
    <property type="entry name" value="PRK13981.1"/>
    <property type="match status" value="1"/>
</dbReference>
<organism evidence="12 13">
    <name type="scientific">Falsiroseomonas selenitidurans</name>
    <dbReference type="NCBI Taxonomy" id="2716335"/>
    <lineage>
        <taxon>Bacteria</taxon>
        <taxon>Pseudomonadati</taxon>
        <taxon>Pseudomonadota</taxon>
        <taxon>Alphaproteobacteria</taxon>
        <taxon>Acetobacterales</taxon>
        <taxon>Roseomonadaceae</taxon>
        <taxon>Falsiroseomonas</taxon>
    </lineage>
</organism>
<dbReference type="InterPro" id="IPR014445">
    <property type="entry name" value="Gln-dep_NAD_synthase"/>
</dbReference>
<dbReference type="HAMAP" id="MF_02090">
    <property type="entry name" value="NadE_glutamine_dep"/>
    <property type="match status" value="1"/>
</dbReference>
<comment type="similarity">
    <text evidence="2 7 8">In the C-terminal section; belongs to the NAD synthetase family.</text>
</comment>
<dbReference type="SUPFAM" id="SSF56317">
    <property type="entry name" value="Carbon-nitrogen hydrolase"/>
    <property type="match status" value="1"/>
</dbReference>
<feature type="binding site" evidence="7">
    <location>
        <position position="398"/>
    </location>
    <ligand>
        <name>ATP</name>
        <dbReference type="ChEBI" id="CHEBI:30616"/>
    </ligand>
</feature>
<dbReference type="InterPro" id="IPR022310">
    <property type="entry name" value="NAD/GMP_synthase"/>
</dbReference>
<keyword evidence="3 7" id="KW-0436">Ligase</keyword>
<feature type="domain" description="CN hydrolase" evidence="11">
    <location>
        <begin position="5"/>
        <end position="246"/>
    </location>
</feature>
<evidence type="ECO:0000256" key="5">
    <source>
        <dbReference type="ARBA" id="ARBA00022840"/>
    </source>
</evidence>
<dbReference type="Proteomes" id="UP000787635">
    <property type="component" value="Unassembled WGS sequence"/>
</dbReference>
<feature type="binding site" evidence="7">
    <location>
        <position position="120"/>
    </location>
    <ligand>
        <name>L-glutamine</name>
        <dbReference type="ChEBI" id="CHEBI:58359"/>
    </ligand>
</feature>
<name>A0ABX1E179_9PROT</name>
<evidence type="ECO:0000256" key="9">
    <source>
        <dbReference type="RuleBase" id="RU003811"/>
    </source>
</evidence>
<evidence type="ECO:0000256" key="10">
    <source>
        <dbReference type="SAM" id="MobiDB-lite"/>
    </source>
</evidence>
<keyword evidence="6 7" id="KW-0520">NAD</keyword>
<feature type="active site" description="For glutaminase activity" evidence="7">
    <location>
        <position position="114"/>
    </location>
</feature>
<dbReference type="InterPro" id="IPR003694">
    <property type="entry name" value="NAD_synthase"/>
</dbReference>
<evidence type="ECO:0000256" key="3">
    <source>
        <dbReference type="ARBA" id="ARBA00022598"/>
    </source>
</evidence>
<evidence type="ECO:0000256" key="8">
    <source>
        <dbReference type="PIRNR" id="PIRNR006630"/>
    </source>
</evidence>
<dbReference type="PANTHER" id="PTHR23090">
    <property type="entry name" value="NH 3 /GLUTAMINE-DEPENDENT NAD + SYNTHETASE"/>
    <property type="match status" value="1"/>
</dbReference>
<gene>
    <name evidence="7" type="primary">nadE</name>
    <name evidence="12" type="ORF">HEQ75_01695</name>
</gene>
<comment type="catalytic activity">
    <reaction evidence="7 8">
        <text>deamido-NAD(+) + L-glutamine + ATP + H2O = L-glutamate + AMP + diphosphate + NAD(+) + H(+)</text>
        <dbReference type="Rhea" id="RHEA:24384"/>
        <dbReference type="ChEBI" id="CHEBI:15377"/>
        <dbReference type="ChEBI" id="CHEBI:15378"/>
        <dbReference type="ChEBI" id="CHEBI:29985"/>
        <dbReference type="ChEBI" id="CHEBI:30616"/>
        <dbReference type="ChEBI" id="CHEBI:33019"/>
        <dbReference type="ChEBI" id="CHEBI:57540"/>
        <dbReference type="ChEBI" id="CHEBI:58359"/>
        <dbReference type="ChEBI" id="CHEBI:58437"/>
        <dbReference type="ChEBI" id="CHEBI:456215"/>
        <dbReference type="EC" id="6.3.5.1"/>
    </reaction>
</comment>
<accession>A0ABX1E179</accession>
<comment type="caution">
    <text evidence="7">Lacks conserved residue(s) required for the propagation of feature annotation.</text>
</comment>
<feature type="region of interest" description="Disordered" evidence="10">
    <location>
        <begin position="442"/>
        <end position="473"/>
    </location>
</feature>
<sequence>MTNRLRIALAQINPHEGALDANADRIRQARADAAAAGADLLVTPEFSIAGYPPEDLVLKPAFVEACEARIAALAVETADGGPGLVVGGPWRDGDRLHNALFLLEGGRILARRAKHELPNYGVFDDKRVFIAGPAPGPVSFRGVRLGLMICEDWWFPAVSETLSESGAEILISINGSPFEAAKQDTRVQLAVARVVETGLPFVFLNQVCGQDELVFEGASFVLNADRSLAVQMPMFAEQVAITDWTRGESGWACAPQPIPPAVPRLEQIYRAMMLGLRDYVDKNRFPGVVLGLSGGIDSALSAAVAADALGPDRVRAVMMPSPYTSRESLDDAEGCAQLLGIRYESIAIGPAMEAMQGMLAPAFGNRPADTTEENLQSRLRGVTLMALSNKFGDMLLTTGNKSEMSTGYATLYGDMCGGYSVLKDVWKMTVFALSRWRNANLPPDARGPAGPVMPDRVITKPPSAELKPDQTDQDTLPPYEVLDAILEGLVEREMDVDALVAAGHDRATVLRIWRMLDRAEYKRRQAPPGVKITPRAFGRDRRYPLTNGFSGLIA</sequence>
<feature type="active site" description="Nucleophile; for glutaminase activity" evidence="7">
    <location>
        <position position="150"/>
    </location>
</feature>
<dbReference type="NCBIfam" id="TIGR00552">
    <property type="entry name" value="nadE"/>
    <property type="match status" value="1"/>
</dbReference>
<protein>
    <recommendedName>
        <fullName evidence="7 8">Glutamine-dependent NAD(+) synthetase</fullName>
        <ecNumber evidence="7 8">6.3.5.1</ecNumber>
    </recommendedName>
    <alternativeName>
        <fullName evidence="7 8">NAD(+) synthase [glutamine-hydrolyzing]</fullName>
    </alternativeName>
</protein>
<dbReference type="InterPro" id="IPR003010">
    <property type="entry name" value="C-N_Hydrolase"/>
</dbReference>
<dbReference type="SUPFAM" id="SSF52402">
    <property type="entry name" value="Adenine nucleotide alpha hydrolases-like"/>
    <property type="match status" value="1"/>
</dbReference>
<feature type="binding site" evidence="7">
    <location>
        <position position="182"/>
    </location>
    <ligand>
        <name>L-glutamine</name>
        <dbReference type="ChEBI" id="CHEBI:58359"/>
    </ligand>
</feature>
<dbReference type="EC" id="6.3.5.1" evidence="7 8"/>
<dbReference type="PANTHER" id="PTHR23090:SF9">
    <property type="entry name" value="GLUTAMINE-DEPENDENT NAD(+) SYNTHETASE"/>
    <property type="match status" value="1"/>
</dbReference>
<proteinExistence type="inferred from homology"/>
<dbReference type="CDD" id="cd00553">
    <property type="entry name" value="NAD_synthase"/>
    <property type="match status" value="1"/>
</dbReference>
<evidence type="ECO:0000256" key="4">
    <source>
        <dbReference type="ARBA" id="ARBA00022741"/>
    </source>
</evidence>
<evidence type="ECO:0000259" key="11">
    <source>
        <dbReference type="PROSITE" id="PS50263"/>
    </source>
</evidence>
<feature type="binding site" evidence="7">
    <location>
        <position position="403"/>
    </location>
    <ligand>
        <name>deamido-NAD(+)</name>
        <dbReference type="ChEBI" id="CHEBI:58437"/>
        <note>ligand shared between two neighboring subunits</note>
    </ligand>
</feature>
<feature type="binding site" evidence="7">
    <location>
        <begin position="291"/>
        <end position="298"/>
    </location>
    <ligand>
        <name>ATP</name>
        <dbReference type="ChEBI" id="CHEBI:30616"/>
    </ligand>
</feature>